<evidence type="ECO:0000313" key="2">
    <source>
        <dbReference type="Proteomes" id="UP001153076"/>
    </source>
</evidence>
<gene>
    <name evidence="1" type="ORF">Cgig2_024290</name>
</gene>
<name>A0A9Q1GS39_9CARY</name>
<accession>A0A9Q1GS39</accession>
<comment type="caution">
    <text evidence="1">The sequence shown here is derived from an EMBL/GenBank/DDBJ whole genome shotgun (WGS) entry which is preliminary data.</text>
</comment>
<protein>
    <submittedName>
        <fullName evidence="1">Uncharacterized protein</fullName>
    </submittedName>
</protein>
<dbReference type="AlphaFoldDB" id="A0A9Q1GS39"/>
<evidence type="ECO:0000313" key="1">
    <source>
        <dbReference type="EMBL" id="KAJ8425635.1"/>
    </source>
</evidence>
<proteinExistence type="predicted"/>
<sequence>MKRAKEPGTKDAVRNKQLKIARWGRMRNKGAESKGNLAKVITELEDLIPGARTPQIGVRKSDILVAAVQVINCDVEDVVTRFVMTSAQCISTPSLPGPIMLCSQEDNDVFVDRSLMRIAESDHQIQDVQTTTNTNKGKVVLVEAPKRRRIRSAPCSITKLPVGYIPLV</sequence>
<organism evidence="1 2">
    <name type="scientific">Carnegiea gigantea</name>
    <dbReference type="NCBI Taxonomy" id="171969"/>
    <lineage>
        <taxon>Eukaryota</taxon>
        <taxon>Viridiplantae</taxon>
        <taxon>Streptophyta</taxon>
        <taxon>Embryophyta</taxon>
        <taxon>Tracheophyta</taxon>
        <taxon>Spermatophyta</taxon>
        <taxon>Magnoliopsida</taxon>
        <taxon>eudicotyledons</taxon>
        <taxon>Gunneridae</taxon>
        <taxon>Pentapetalae</taxon>
        <taxon>Caryophyllales</taxon>
        <taxon>Cactineae</taxon>
        <taxon>Cactaceae</taxon>
        <taxon>Cactoideae</taxon>
        <taxon>Echinocereeae</taxon>
        <taxon>Carnegiea</taxon>
    </lineage>
</organism>
<keyword evidence="2" id="KW-1185">Reference proteome</keyword>
<dbReference type="Proteomes" id="UP001153076">
    <property type="component" value="Unassembled WGS sequence"/>
</dbReference>
<reference evidence="1" key="1">
    <citation type="submission" date="2022-04" db="EMBL/GenBank/DDBJ databases">
        <title>Carnegiea gigantea Genome sequencing and assembly v2.</title>
        <authorList>
            <person name="Copetti D."/>
            <person name="Sanderson M.J."/>
            <person name="Burquez A."/>
            <person name="Wojciechowski M.F."/>
        </authorList>
    </citation>
    <scope>NUCLEOTIDE SEQUENCE</scope>
    <source>
        <strain evidence="1">SGP5-SGP5p</strain>
        <tissue evidence="1">Aerial part</tissue>
    </source>
</reference>
<dbReference type="EMBL" id="JAKOGI010001435">
    <property type="protein sequence ID" value="KAJ8425635.1"/>
    <property type="molecule type" value="Genomic_DNA"/>
</dbReference>